<evidence type="ECO:0000313" key="5">
    <source>
        <dbReference type="Proteomes" id="UP001642540"/>
    </source>
</evidence>
<keyword evidence="1" id="KW-0040">ANK repeat</keyword>
<dbReference type="Gene3D" id="1.25.40.20">
    <property type="entry name" value="Ankyrin repeat-containing domain"/>
    <property type="match status" value="1"/>
</dbReference>
<dbReference type="Proteomes" id="UP001642540">
    <property type="component" value="Unassembled WGS sequence"/>
</dbReference>
<keyword evidence="5" id="KW-1185">Reference proteome</keyword>
<dbReference type="SMART" id="SM00248">
    <property type="entry name" value="ANK"/>
    <property type="match status" value="5"/>
</dbReference>
<dbReference type="SUPFAM" id="SSF56112">
    <property type="entry name" value="Protein kinase-like (PK-like)"/>
    <property type="match status" value="1"/>
</dbReference>
<feature type="repeat" description="ANK" evidence="1">
    <location>
        <begin position="701"/>
        <end position="739"/>
    </location>
</feature>
<dbReference type="Pfam" id="PF12796">
    <property type="entry name" value="Ank_2"/>
    <property type="match status" value="1"/>
</dbReference>
<dbReference type="Gene3D" id="1.10.533.10">
    <property type="entry name" value="Death Domain, Fas"/>
    <property type="match status" value="1"/>
</dbReference>
<comment type="caution">
    <text evidence="4">The sequence shown here is derived from an EMBL/GenBank/DDBJ whole genome shotgun (WGS) entry which is preliminary data.</text>
</comment>
<dbReference type="PROSITE" id="PS50209">
    <property type="entry name" value="CARD"/>
    <property type="match status" value="1"/>
</dbReference>
<dbReference type="InterPro" id="IPR011009">
    <property type="entry name" value="Kinase-like_dom_sf"/>
</dbReference>
<dbReference type="InterPro" id="IPR011029">
    <property type="entry name" value="DEATH-like_dom_sf"/>
</dbReference>
<dbReference type="InterPro" id="IPR036770">
    <property type="entry name" value="Ankyrin_rpt-contain_sf"/>
</dbReference>
<dbReference type="SUPFAM" id="SSF48403">
    <property type="entry name" value="Ankyrin repeat"/>
    <property type="match status" value="1"/>
</dbReference>
<evidence type="ECO:0000259" key="3">
    <source>
        <dbReference type="PROSITE" id="PS50209"/>
    </source>
</evidence>
<sequence>MMEEWKQEIIKKNLDKLITLTICKAKFLTKLEVLGILGDDDVEELEVMAASRIDQARKFYKIILTRVNALESLLEALRETSQSGAIDLLTTEMTNQKLIGLENFGSIVYDKNRELGRGSNGTIVFKGSFGNRPAAVKRIHSEMVTQKTIIKETKHLICCDQHENIIRYFSTKVVQQHVLIALELCDMSLKDWVTNKAIDISPVEILRQTTVGLEWLHEHRIIHRDIKPENILLSAEIKKVKISDFGLSIRILEERCSVSTQGAAGTQGWIAPEVLQSIQLAEGDEGKKLTFTYASDIFSLGCLYYYVLTNGNHAFGDSVRRNANILDGKHSITYEKISSVCIENTVFIKFMVLTNPLQRPSCKTVLACPLFWVSDRRQQFLEDVAKQIQTNELLDVVFRPIKNYSRYCSDCRLDHDLELGNSKKYPGCVIPFVYLEFQKVEGLREKYYSSSSGMNTANSVEPYNGYIYRLKDEIVSMVSKILVTEDFDTAQKVIRDIEKFKTITDYTEVLHNLVGYGDKSLPSDFMKKVELLIDKNADPDVDVLEYCADVDGYVRISTFLHRATSKIQIPLLFNELLEYLVSINKTRTFIICDTYKWFGKTVLHYAVENFEPLDRSLDILESIGNGNDIFNIGGSMTNLIESAIQGGRSESFLKKLIKRGAKWDCNTFHGNTLHFSATYLNLPALKLFISLGVDVNKKNIFGSTALHEAVSGYDKYPQLVDKIVEELVANGADVNIRNKDGDLPSDIRDGKRTRIRV</sequence>
<dbReference type="PANTHER" id="PTHR13954:SF6">
    <property type="entry name" value="NON-SPECIFIC SERINE_THREONINE PROTEIN KINASE"/>
    <property type="match status" value="1"/>
</dbReference>
<dbReference type="InterPro" id="IPR001315">
    <property type="entry name" value="CARD"/>
</dbReference>
<feature type="domain" description="CARD" evidence="3">
    <location>
        <begin position="2"/>
        <end position="92"/>
    </location>
</feature>
<dbReference type="Pfam" id="PF00069">
    <property type="entry name" value="Pkinase"/>
    <property type="match status" value="1"/>
</dbReference>
<dbReference type="PANTHER" id="PTHR13954">
    <property type="entry name" value="IRE1-RELATED"/>
    <property type="match status" value="1"/>
</dbReference>
<dbReference type="InterPro" id="IPR002110">
    <property type="entry name" value="Ankyrin_rpt"/>
</dbReference>
<evidence type="ECO:0000259" key="2">
    <source>
        <dbReference type="PROSITE" id="PS50011"/>
    </source>
</evidence>
<feature type="domain" description="Protein kinase" evidence="2">
    <location>
        <begin position="109"/>
        <end position="371"/>
    </location>
</feature>
<proteinExistence type="predicted"/>
<dbReference type="PROSITE" id="PS50297">
    <property type="entry name" value="ANK_REP_REGION"/>
    <property type="match status" value="1"/>
</dbReference>
<dbReference type="InterPro" id="IPR000719">
    <property type="entry name" value="Prot_kinase_dom"/>
</dbReference>
<dbReference type="Gene3D" id="1.10.510.10">
    <property type="entry name" value="Transferase(Phosphotransferase) domain 1"/>
    <property type="match status" value="1"/>
</dbReference>
<dbReference type="EMBL" id="CAXLJM020000009">
    <property type="protein sequence ID" value="CAL8076009.1"/>
    <property type="molecule type" value="Genomic_DNA"/>
</dbReference>
<dbReference type="InterPro" id="IPR045133">
    <property type="entry name" value="IRE1/2-like"/>
</dbReference>
<dbReference type="InterPro" id="IPR008271">
    <property type="entry name" value="Ser/Thr_kinase_AS"/>
</dbReference>
<gene>
    <name evidence="4" type="ORF">ODALV1_LOCUS3338</name>
</gene>
<dbReference type="SUPFAM" id="SSF47986">
    <property type="entry name" value="DEATH domain"/>
    <property type="match status" value="1"/>
</dbReference>
<evidence type="ECO:0000313" key="4">
    <source>
        <dbReference type="EMBL" id="CAL8076009.1"/>
    </source>
</evidence>
<organism evidence="4 5">
    <name type="scientific">Orchesella dallaii</name>
    <dbReference type="NCBI Taxonomy" id="48710"/>
    <lineage>
        <taxon>Eukaryota</taxon>
        <taxon>Metazoa</taxon>
        <taxon>Ecdysozoa</taxon>
        <taxon>Arthropoda</taxon>
        <taxon>Hexapoda</taxon>
        <taxon>Collembola</taxon>
        <taxon>Entomobryomorpha</taxon>
        <taxon>Entomobryoidea</taxon>
        <taxon>Orchesellidae</taxon>
        <taxon>Orchesellinae</taxon>
        <taxon>Orchesella</taxon>
    </lineage>
</organism>
<dbReference type="SMART" id="SM00220">
    <property type="entry name" value="S_TKc"/>
    <property type="match status" value="1"/>
</dbReference>
<name>A0ABP1PVR8_9HEXA</name>
<dbReference type="Gene3D" id="3.30.200.20">
    <property type="entry name" value="Phosphorylase Kinase, domain 1"/>
    <property type="match status" value="1"/>
</dbReference>
<protein>
    <submittedName>
        <fullName evidence="4">Uncharacterized protein</fullName>
    </submittedName>
</protein>
<dbReference type="PROSITE" id="PS00108">
    <property type="entry name" value="PROTEIN_KINASE_ST"/>
    <property type="match status" value="1"/>
</dbReference>
<reference evidence="4 5" key="1">
    <citation type="submission" date="2024-08" db="EMBL/GenBank/DDBJ databases">
        <authorList>
            <person name="Cucini C."/>
            <person name="Frati F."/>
        </authorList>
    </citation>
    <scope>NUCLEOTIDE SEQUENCE [LARGE SCALE GENOMIC DNA]</scope>
</reference>
<dbReference type="PROSITE" id="PS50011">
    <property type="entry name" value="PROTEIN_KINASE_DOM"/>
    <property type="match status" value="1"/>
</dbReference>
<evidence type="ECO:0000256" key="1">
    <source>
        <dbReference type="PROSITE-ProRule" id="PRU00023"/>
    </source>
</evidence>
<dbReference type="PROSITE" id="PS50088">
    <property type="entry name" value="ANK_REPEAT"/>
    <property type="match status" value="1"/>
</dbReference>
<accession>A0ABP1PVR8</accession>